<dbReference type="EMBL" id="QWDM01000003">
    <property type="protein sequence ID" value="RUT71515.1"/>
    <property type="molecule type" value="Genomic_DNA"/>
</dbReference>
<keyword evidence="1" id="KW-0862">Zinc</keyword>
<dbReference type="PANTHER" id="PTHR12736">
    <property type="entry name" value="LANC-LIKE PROTEIN"/>
    <property type="match status" value="1"/>
</dbReference>
<dbReference type="Proteomes" id="UP000288102">
    <property type="component" value="Unassembled WGS sequence"/>
</dbReference>
<protein>
    <recommendedName>
        <fullName evidence="4">Lanthionine synthetase</fullName>
    </recommendedName>
</protein>
<organism evidence="2 3">
    <name type="scientific">Flavobacterium cupreum</name>
    <dbReference type="NCBI Taxonomy" id="2133766"/>
    <lineage>
        <taxon>Bacteria</taxon>
        <taxon>Pseudomonadati</taxon>
        <taxon>Bacteroidota</taxon>
        <taxon>Flavobacteriia</taxon>
        <taxon>Flavobacteriales</taxon>
        <taxon>Flavobacteriaceae</taxon>
        <taxon>Flavobacterium</taxon>
    </lineage>
</organism>
<accession>A0A434AAV9</accession>
<name>A0A434AAV9_9FLAO</name>
<feature type="binding site" evidence="1">
    <location>
        <position position="250"/>
    </location>
    <ligand>
        <name>Zn(2+)</name>
        <dbReference type="ChEBI" id="CHEBI:29105"/>
    </ligand>
</feature>
<reference evidence="3" key="1">
    <citation type="journal article" date="2019" name="Syst. Appl. Microbiol.">
        <title>Flavobacterium circumlabens sp. nov. and Flavobacterium cupreum sp. nov., two psychrotrophic species isolated from Antarctic environmental samples.</title>
        <authorList>
            <person name="Kralova S."/>
            <person name="Busse H.-J."/>
            <person name="Svec P."/>
            <person name="Maslanova I."/>
            <person name="Stankova E."/>
            <person name="Bartak M."/>
            <person name="Sedlacek I."/>
        </authorList>
    </citation>
    <scope>NUCLEOTIDE SEQUENCE [LARGE SCALE GENOMIC DNA]</scope>
    <source>
        <strain evidence="3">CCM 8825</strain>
    </source>
</reference>
<dbReference type="PRINTS" id="PR01955">
    <property type="entry name" value="LANCFRANKIA"/>
</dbReference>
<dbReference type="OrthoDB" id="6313827at2"/>
<dbReference type="Gene3D" id="1.50.10.20">
    <property type="match status" value="1"/>
</dbReference>
<keyword evidence="1" id="KW-0479">Metal-binding</keyword>
<evidence type="ECO:0000313" key="3">
    <source>
        <dbReference type="Proteomes" id="UP000288102"/>
    </source>
</evidence>
<dbReference type="SUPFAM" id="SSF158745">
    <property type="entry name" value="LanC-like"/>
    <property type="match status" value="1"/>
</dbReference>
<comment type="caution">
    <text evidence="2">The sequence shown here is derived from an EMBL/GenBank/DDBJ whole genome shotgun (WGS) entry which is preliminary data.</text>
</comment>
<dbReference type="SMART" id="SM01260">
    <property type="entry name" value="LANC_like"/>
    <property type="match status" value="1"/>
</dbReference>
<gene>
    <name evidence="2" type="ORF">D0817_06465</name>
</gene>
<keyword evidence="3" id="KW-1185">Reference proteome</keyword>
<proteinExistence type="predicted"/>
<dbReference type="GO" id="GO:0046872">
    <property type="term" value="F:metal ion binding"/>
    <property type="evidence" value="ECO:0007669"/>
    <property type="project" value="UniProtKB-KW"/>
</dbReference>
<dbReference type="Pfam" id="PF05147">
    <property type="entry name" value="LANC_like"/>
    <property type="match status" value="1"/>
</dbReference>
<dbReference type="GO" id="GO:0005886">
    <property type="term" value="C:plasma membrane"/>
    <property type="evidence" value="ECO:0007669"/>
    <property type="project" value="TreeGrafter"/>
</dbReference>
<feature type="binding site" evidence="1">
    <location>
        <position position="300"/>
    </location>
    <ligand>
        <name>Zn(2+)</name>
        <dbReference type="ChEBI" id="CHEBI:29105"/>
    </ligand>
</feature>
<dbReference type="RefSeq" id="WP_127337567.1">
    <property type="nucleotide sequence ID" value="NZ_QWDM01000003.1"/>
</dbReference>
<dbReference type="InterPro" id="IPR007822">
    <property type="entry name" value="LANC-like"/>
</dbReference>
<evidence type="ECO:0008006" key="4">
    <source>
        <dbReference type="Google" id="ProtNLM"/>
    </source>
</evidence>
<dbReference type="GO" id="GO:0031179">
    <property type="term" value="P:peptide modification"/>
    <property type="evidence" value="ECO:0007669"/>
    <property type="project" value="InterPro"/>
</dbReference>
<dbReference type="AlphaFoldDB" id="A0A434AAV9"/>
<feature type="binding site" evidence="1">
    <location>
        <position position="299"/>
    </location>
    <ligand>
        <name>Zn(2+)</name>
        <dbReference type="ChEBI" id="CHEBI:29105"/>
    </ligand>
</feature>
<evidence type="ECO:0000256" key="1">
    <source>
        <dbReference type="PIRSR" id="PIRSR607822-1"/>
    </source>
</evidence>
<dbReference type="PRINTS" id="PR01950">
    <property type="entry name" value="LANCSUPER"/>
</dbReference>
<dbReference type="PANTHER" id="PTHR12736:SF21">
    <property type="entry name" value="LANC-LIKE PROTEIN 2"/>
    <property type="match status" value="1"/>
</dbReference>
<evidence type="ECO:0000313" key="2">
    <source>
        <dbReference type="EMBL" id="RUT71515.1"/>
    </source>
</evidence>
<sequence length="384" mass="43824">MQNIVFEIEKQIWATVPKENRIGILNGLSGIALFYNSLLEIDNNNEFQEKLIKIIERINDIISDNVSLPSFCSGLAGYGWVLLRINNEIIDIDEDYFLSLDEILLEELTGQANEDDYDFLHGSLGISMYFVERFKQTKDESIKRILIDYITELIGKISKNLEGVLIREDGVDKCHYIYFGMAHGIAGVINIMLYIKQNLEVQINNFDESIRTCIDYLNKFKGYNDKSKQFYPNHYLTENKTFAQSRLSWCQGDLGIGNALYNAGLFFKDAKLQIEGAELIEFTKKISLTDSGVKDFGICHGTTGIIMQYYLAGKRSESDYQSVISIWLDILRDQTNDFTSFLAMNHKGYLGETNILEGSAGLGLVLLSLDDRIKPDWLNCLNIY</sequence>